<keyword evidence="3 6" id="KW-0812">Transmembrane</keyword>
<dbReference type="Proteomes" id="UP001500432">
    <property type="component" value="Unassembled WGS sequence"/>
</dbReference>
<dbReference type="EMBL" id="BAAAQW010000003">
    <property type="protein sequence ID" value="GAA2198913.1"/>
    <property type="molecule type" value="Genomic_DNA"/>
</dbReference>
<keyword evidence="4 6" id="KW-1133">Transmembrane helix</keyword>
<dbReference type="RefSeq" id="WP_344298871.1">
    <property type="nucleotide sequence ID" value="NZ_BAAAQW010000003.1"/>
</dbReference>
<dbReference type="InterPro" id="IPR007168">
    <property type="entry name" value="Phageshock_PspC_N"/>
</dbReference>
<dbReference type="PANTHER" id="PTHR33885:SF3">
    <property type="entry name" value="PHAGE SHOCK PROTEIN C"/>
    <property type="match status" value="1"/>
</dbReference>
<dbReference type="InterPro" id="IPR052027">
    <property type="entry name" value="PspC"/>
</dbReference>
<comment type="subcellular location">
    <subcellularLocation>
        <location evidence="1">Cell membrane</location>
        <topology evidence="1">Single-pass membrane protein</topology>
    </subcellularLocation>
</comment>
<reference evidence="9" key="1">
    <citation type="journal article" date="2019" name="Int. J. Syst. Evol. Microbiol.">
        <title>The Global Catalogue of Microorganisms (GCM) 10K type strain sequencing project: providing services to taxonomists for standard genome sequencing and annotation.</title>
        <authorList>
            <consortium name="The Broad Institute Genomics Platform"/>
            <consortium name="The Broad Institute Genome Sequencing Center for Infectious Disease"/>
            <person name="Wu L."/>
            <person name="Ma J."/>
        </authorList>
    </citation>
    <scope>NUCLEOTIDE SEQUENCE [LARGE SCALE GENOMIC DNA]</scope>
    <source>
        <strain evidence="9">JCM 16034</strain>
    </source>
</reference>
<keyword evidence="2" id="KW-1003">Cell membrane</keyword>
<keyword evidence="9" id="KW-1185">Reference proteome</keyword>
<dbReference type="PANTHER" id="PTHR33885">
    <property type="entry name" value="PHAGE SHOCK PROTEIN C"/>
    <property type="match status" value="1"/>
</dbReference>
<evidence type="ECO:0000256" key="3">
    <source>
        <dbReference type="ARBA" id="ARBA00022692"/>
    </source>
</evidence>
<accession>A0ABP5NHB1</accession>
<organism evidence="8 9">
    <name type="scientific">Sinomonas flava</name>
    <dbReference type="NCBI Taxonomy" id="496857"/>
    <lineage>
        <taxon>Bacteria</taxon>
        <taxon>Bacillati</taxon>
        <taxon>Actinomycetota</taxon>
        <taxon>Actinomycetes</taxon>
        <taxon>Micrococcales</taxon>
        <taxon>Micrococcaceae</taxon>
        <taxon>Sinomonas</taxon>
    </lineage>
</organism>
<dbReference type="Pfam" id="PF04024">
    <property type="entry name" value="PspC"/>
    <property type="match status" value="1"/>
</dbReference>
<evidence type="ECO:0000256" key="2">
    <source>
        <dbReference type="ARBA" id="ARBA00022475"/>
    </source>
</evidence>
<comment type="caution">
    <text evidence="8">The sequence shown here is derived from an EMBL/GenBank/DDBJ whole genome shotgun (WGS) entry which is preliminary data.</text>
</comment>
<evidence type="ECO:0000259" key="7">
    <source>
        <dbReference type="Pfam" id="PF04024"/>
    </source>
</evidence>
<sequence length="98" mass="10224">MDKFFAAIRSSGLKRGPRRMLGGVLGGLAARANVDVAFVRIGFLLLCLLPGPAFLAYLAAWILIPGQDDRIILEDFLNNRSIGKGGSAGPGVGTGPTV</sequence>
<name>A0ABP5NHB1_9MICC</name>
<proteinExistence type="predicted"/>
<keyword evidence="5 6" id="KW-0472">Membrane</keyword>
<evidence type="ECO:0000256" key="4">
    <source>
        <dbReference type="ARBA" id="ARBA00022989"/>
    </source>
</evidence>
<evidence type="ECO:0000313" key="9">
    <source>
        <dbReference type="Proteomes" id="UP001500432"/>
    </source>
</evidence>
<protein>
    <recommendedName>
        <fullName evidence="7">Phage shock protein PspC N-terminal domain-containing protein</fullName>
    </recommendedName>
</protein>
<evidence type="ECO:0000256" key="1">
    <source>
        <dbReference type="ARBA" id="ARBA00004162"/>
    </source>
</evidence>
<evidence type="ECO:0000256" key="6">
    <source>
        <dbReference type="SAM" id="Phobius"/>
    </source>
</evidence>
<evidence type="ECO:0000256" key="5">
    <source>
        <dbReference type="ARBA" id="ARBA00023136"/>
    </source>
</evidence>
<gene>
    <name evidence="8" type="ORF">GCM10009849_13400</name>
</gene>
<evidence type="ECO:0000313" key="8">
    <source>
        <dbReference type="EMBL" id="GAA2198913.1"/>
    </source>
</evidence>
<feature type="transmembrane region" description="Helical" evidence="6">
    <location>
        <begin position="42"/>
        <end position="64"/>
    </location>
</feature>
<feature type="domain" description="Phage shock protein PspC N-terminal" evidence="7">
    <location>
        <begin position="17"/>
        <end position="65"/>
    </location>
</feature>